<feature type="domain" description="Phospholipid/glycerol acyltransferase" evidence="6">
    <location>
        <begin position="76"/>
        <end position="189"/>
    </location>
</feature>
<dbReference type="SUPFAM" id="SSF69593">
    <property type="entry name" value="Glycerol-3-phosphate (1)-acyltransferase"/>
    <property type="match status" value="1"/>
</dbReference>
<feature type="transmembrane region" description="Helical" evidence="5">
    <location>
        <begin position="12"/>
        <end position="35"/>
    </location>
</feature>
<dbReference type="AlphaFoldDB" id="A0A4U1JL03"/>
<organism evidence="7 8">
    <name type="scientific">Polyangium fumosum</name>
    <dbReference type="NCBI Taxonomy" id="889272"/>
    <lineage>
        <taxon>Bacteria</taxon>
        <taxon>Pseudomonadati</taxon>
        <taxon>Myxococcota</taxon>
        <taxon>Polyangia</taxon>
        <taxon>Polyangiales</taxon>
        <taxon>Polyangiaceae</taxon>
        <taxon>Polyangium</taxon>
    </lineage>
</organism>
<keyword evidence="8" id="KW-1185">Reference proteome</keyword>
<dbReference type="SMART" id="SM00563">
    <property type="entry name" value="PlsC"/>
    <property type="match status" value="1"/>
</dbReference>
<reference evidence="7 8" key="1">
    <citation type="submission" date="2019-04" db="EMBL/GenBank/DDBJ databases">
        <authorList>
            <person name="Li Y."/>
            <person name="Wang J."/>
        </authorList>
    </citation>
    <scope>NUCLEOTIDE SEQUENCE [LARGE SCALE GENOMIC DNA]</scope>
    <source>
        <strain evidence="7 8">DSM 14668</strain>
    </source>
</reference>
<sequence length="274" mass="30405">MKAKLVSLWNWFEILAVVTVSTGAVALVFVTTAPFDRVRKITGRFFRVCGTMLVRLNPLWSVKVSGWQRPKDSGPFIVVANHQSIADIPAISYLPWEMKWLSKESNFKVPGLGWMMSMAGDIPLRRGERESAKSAMERCKWYLDRGMSVMIFPEGTRSSDGELKPFKDGAFRLALETGIPILPIAVAGTRHAIPKNSWVFGVKCQARIEVLPPVDVKGMTMADLDTLRDRVRGDISSAFERLGKWMPTLPSEEDDESEAPKATVPAAIEASPPA</sequence>
<dbReference type="CDD" id="cd07989">
    <property type="entry name" value="LPLAT_AGPAT-like"/>
    <property type="match status" value="1"/>
</dbReference>
<dbReference type="EMBL" id="SSMQ01000002">
    <property type="protein sequence ID" value="TKD12573.1"/>
    <property type="molecule type" value="Genomic_DNA"/>
</dbReference>
<name>A0A4U1JL03_9BACT</name>
<evidence type="ECO:0000259" key="6">
    <source>
        <dbReference type="SMART" id="SM00563"/>
    </source>
</evidence>
<evidence type="ECO:0000313" key="7">
    <source>
        <dbReference type="EMBL" id="TKD12573.1"/>
    </source>
</evidence>
<keyword evidence="5" id="KW-0472">Membrane</keyword>
<dbReference type="Proteomes" id="UP000309215">
    <property type="component" value="Unassembled WGS sequence"/>
</dbReference>
<dbReference type="GO" id="GO:0006654">
    <property type="term" value="P:phosphatidic acid biosynthetic process"/>
    <property type="evidence" value="ECO:0007669"/>
    <property type="project" value="TreeGrafter"/>
</dbReference>
<keyword evidence="3 7" id="KW-0012">Acyltransferase</keyword>
<dbReference type="GO" id="GO:0003841">
    <property type="term" value="F:1-acylglycerol-3-phosphate O-acyltransferase activity"/>
    <property type="evidence" value="ECO:0007669"/>
    <property type="project" value="TreeGrafter"/>
</dbReference>
<dbReference type="PANTHER" id="PTHR10434:SF11">
    <property type="entry name" value="1-ACYL-SN-GLYCEROL-3-PHOSPHATE ACYLTRANSFERASE"/>
    <property type="match status" value="1"/>
</dbReference>
<evidence type="ECO:0000256" key="1">
    <source>
        <dbReference type="ARBA" id="ARBA00005189"/>
    </source>
</evidence>
<comment type="caution">
    <text evidence="7">The sequence shown here is derived from an EMBL/GenBank/DDBJ whole genome shotgun (WGS) entry which is preliminary data.</text>
</comment>
<keyword evidence="2 7" id="KW-0808">Transferase</keyword>
<keyword evidence="5" id="KW-1133">Transmembrane helix</keyword>
<evidence type="ECO:0000256" key="2">
    <source>
        <dbReference type="ARBA" id="ARBA00022679"/>
    </source>
</evidence>
<evidence type="ECO:0000256" key="4">
    <source>
        <dbReference type="SAM" id="MobiDB-lite"/>
    </source>
</evidence>
<gene>
    <name evidence="7" type="ORF">E8A74_02125</name>
</gene>
<evidence type="ECO:0000313" key="8">
    <source>
        <dbReference type="Proteomes" id="UP000309215"/>
    </source>
</evidence>
<dbReference type="Pfam" id="PF01553">
    <property type="entry name" value="Acyltransferase"/>
    <property type="match status" value="1"/>
</dbReference>
<dbReference type="InterPro" id="IPR002123">
    <property type="entry name" value="Plipid/glycerol_acylTrfase"/>
</dbReference>
<comment type="pathway">
    <text evidence="1">Lipid metabolism.</text>
</comment>
<accession>A0A4U1JL03</accession>
<feature type="region of interest" description="Disordered" evidence="4">
    <location>
        <begin position="247"/>
        <end position="274"/>
    </location>
</feature>
<dbReference type="RefSeq" id="WP_136927210.1">
    <property type="nucleotide sequence ID" value="NZ_SSMQ01000002.1"/>
</dbReference>
<evidence type="ECO:0000256" key="3">
    <source>
        <dbReference type="ARBA" id="ARBA00023315"/>
    </source>
</evidence>
<protein>
    <submittedName>
        <fullName evidence="7">1-acyl-sn-glycerol-3-phosphate acyltransferase</fullName>
    </submittedName>
</protein>
<dbReference type="OrthoDB" id="9809618at2"/>
<keyword evidence="5" id="KW-0812">Transmembrane</keyword>
<evidence type="ECO:0000256" key="5">
    <source>
        <dbReference type="SAM" id="Phobius"/>
    </source>
</evidence>
<proteinExistence type="predicted"/>
<dbReference type="PANTHER" id="PTHR10434">
    <property type="entry name" value="1-ACYL-SN-GLYCEROL-3-PHOSPHATE ACYLTRANSFERASE"/>
    <property type="match status" value="1"/>
</dbReference>